<protein>
    <submittedName>
        <fullName evidence="1">HNH endonuclease signature motif containing protein</fullName>
    </submittedName>
</protein>
<dbReference type="CDD" id="cd00085">
    <property type="entry name" value="HNHc"/>
    <property type="match status" value="1"/>
</dbReference>
<name>A0ABU4D854_9NOCA</name>
<evidence type="ECO:0000313" key="1">
    <source>
        <dbReference type="EMBL" id="MDV6305494.1"/>
    </source>
</evidence>
<reference evidence="1 2" key="1">
    <citation type="submission" date="2023-10" db="EMBL/GenBank/DDBJ databases">
        <title>Development of a sustainable strategy for remediation of hydrocarbon-contaminated territories based on the waste exchange concept.</title>
        <authorList>
            <person name="Krivoruchko A."/>
        </authorList>
    </citation>
    <scope>NUCLEOTIDE SEQUENCE [LARGE SCALE GENOMIC DNA]</scope>
    <source>
        <strain evidence="1 2">IEGM 1327</strain>
    </source>
</reference>
<keyword evidence="2" id="KW-1185">Reference proteome</keyword>
<keyword evidence="1" id="KW-0540">Nuclease</keyword>
<dbReference type="Proteomes" id="UP001186104">
    <property type="component" value="Unassembled WGS sequence"/>
</dbReference>
<gene>
    <name evidence="1" type="ORF">R3P93_23255</name>
</gene>
<keyword evidence="1" id="KW-0255">Endonuclease</keyword>
<dbReference type="EMBL" id="JAWLKF010000020">
    <property type="protein sequence ID" value="MDV6305494.1"/>
    <property type="molecule type" value="Genomic_DNA"/>
</dbReference>
<keyword evidence="1" id="KW-0378">Hydrolase</keyword>
<proteinExistence type="predicted"/>
<dbReference type="GO" id="GO:0004519">
    <property type="term" value="F:endonuclease activity"/>
    <property type="evidence" value="ECO:0007669"/>
    <property type="project" value="UniProtKB-KW"/>
</dbReference>
<dbReference type="RefSeq" id="WP_052053475.1">
    <property type="nucleotide sequence ID" value="NZ_JAWLKF010000020.1"/>
</dbReference>
<organism evidence="1 2">
    <name type="scientific">Rhodococcus cerastii</name>
    <dbReference type="NCBI Taxonomy" id="908616"/>
    <lineage>
        <taxon>Bacteria</taxon>
        <taxon>Bacillati</taxon>
        <taxon>Actinomycetota</taxon>
        <taxon>Actinomycetes</taxon>
        <taxon>Mycobacteriales</taxon>
        <taxon>Nocardiaceae</taxon>
        <taxon>Rhodococcus</taxon>
    </lineage>
</organism>
<comment type="caution">
    <text evidence="1">The sequence shown here is derived from an EMBL/GenBank/DDBJ whole genome shotgun (WGS) entry which is preliminary data.</text>
</comment>
<sequence>MTGENAVANGSAQPPQKADVLARACAALSAGEDEAARAIIDTDYPLVIGAAAQRRYTLSEMLRTFYRDGFVDRYSGDRLIHPGALRTLSMLLPKEFPAHPNGKMTETHFALWELFPTIDHVDPVSRGGVDEATNWVTTSMLRNSAKAHWRLDELGWILHPPGDAQHWDGLSGWFTDYLTEHPGLASSSSYLRRWLRATRAVQAERA</sequence>
<accession>A0ABU4D854</accession>
<dbReference type="InterPro" id="IPR003615">
    <property type="entry name" value="HNH_nuc"/>
</dbReference>
<evidence type="ECO:0000313" key="2">
    <source>
        <dbReference type="Proteomes" id="UP001186104"/>
    </source>
</evidence>